<dbReference type="Pfam" id="PF00657">
    <property type="entry name" value="Lipase_GDSL"/>
    <property type="match status" value="1"/>
</dbReference>
<sequence length="376" mass="41363">MSANMSFFLIVALCFTTLVCAMPLSSTNATNTTTSNTWSASQFANLITFGDSYSDENRLNYFYAHNDNPPPSGTMLPENLNAFDGGRVWARYVIQYTDIQDSNGTYPSMTLYDYAVAGGTCSNNITPHYAAPGVLFPSVTEYGIPTFISDSQINTYGTGAEFFSPPLSADNAVYAIWIGTNDLGNGEFLTGQQVAGKTLQDFVNCVFNAFDSLYNNGGRYFVLLNIVPLNLAPQYATAELGGVTADHYWPDKPSDLDAISATMENQVTTVNADYWNQLPGMVGSRYPGANFAILNVNQLLLDIYNNPQYYLNGSAPGNVTGYQKHCAVDDSSCYVLDSPDSFIWYDELHPSEQFERLVAREFVNTLNGDSQYAAYY</sequence>
<evidence type="ECO:0000256" key="2">
    <source>
        <dbReference type="SAM" id="SignalP"/>
    </source>
</evidence>
<accession>A0A5M8PPG0</accession>
<dbReference type="InterPro" id="IPR001087">
    <property type="entry name" value="GDSL"/>
</dbReference>
<evidence type="ECO:0000313" key="3">
    <source>
        <dbReference type="EMBL" id="KAA6410814.1"/>
    </source>
</evidence>
<comment type="caution">
    <text evidence="3">The sequence shown here is derived from an EMBL/GenBank/DDBJ whole genome shotgun (WGS) entry which is preliminary data.</text>
</comment>
<evidence type="ECO:0000313" key="4">
    <source>
        <dbReference type="Proteomes" id="UP000324767"/>
    </source>
</evidence>
<reference evidence="3 4" key="1">
    <citation type="submission" date="2019-09" db="EMBL/GenBank/DDBJ databases">
        <title>The hologenome of the rock-dwelling lichen Lasallia pustulata.</title>
        <authorList>
            <person name="Greshake Tzovaras B."/>
            <person name="Segers F."/>
            <person name="Bicker A."/>
            <person name="Dal Grande F."/>
            <person name="Otte J."/>
            <person name="Hankeln T."/>
            <person name="Schmitt I."/>
            <person name="Ebersberger I."/>
        </authorList>
    </citation>
    <scope>NUCLEOTIDE SEQUENCE [LARGE SCALE GENOMIC DNA]</scope>
    <source>
        <strain evidence="3">A1-1</strain>
    </source>
</reference>
<keyword evidence="2" id="KW-0732">Signal</keyword>
<keyword evidence="1" id="KW-0378">Hydrolase</keyword>
<dbReference type="InterPro" id="IPR051058">
    <property type="entry name" value="GDSL_Est/Lipase"/>
</dbReference>
<organism evidence="3 4">
    <name type="scientific">Lasallia pustulata</name>
    <dbReference type="NCBI Taxonomy" id="136370"/>
    <lineage>
        <taxon>Eukaryota</taxon>
        <taxon>Fungi</taxon>
        <taxon>Dikarya</taxon>
        <taxon>Ascomycota</taxon>
        <taxon>Pezizomycotina</taxon>
        <taxon>Lecanoromycetes</taxon>
        <taxon>OSLEUM clade</taxon>
        <taxon>Umbilicariomycetidae</taxon>
        <taxon>Umbilicariales</taxon>
        <taxon>Umbilicariaceae</taxon>
        <taxon>Lasallia</taxon>
    </lineage>
</organism>
<dbReference type="OrthoDB" id="1600564at2759"/>
<dbReference type="SUPFAM" id="SSF52266">
    <property type="entry name" value="SGNH hydrolase"/>
    <property type="match status" value="1"/>
</dbReference>
<dbReference type="PANTHER" id="PTHR45648">
    <property type="entry name" value="GDSL LIPASE/ACYLHYDROLASE FAMILY PROTEIN (AFU_ORTHOLOGUE AFUA_4G14700)"/>
    <property type="match status" value="1"/>
</dbReference>
<gene>
    <name evidence="3" type="ORF">FRX48_05124</name>
</gene>
<dbReference type="CDD" id="cd01846">
    <property type="entry name" value="fatty_acyltransferase_like"/>
    <property type="match status" value="1"/>
</dbReference>
<dbReference type="Proteomes" id="UP000324767">
    <property type="component" value="Unassembled WGS sequence"/>
</dbReference>
<dbReference type="PANTHER" id="PTHR45648:SF22">
    <property type="entry name" value="GDSL LIPASE_ACYLHYDROLASE FAMILY PROTEIN (AFU_ORTHOLOGUE AFUA_4G14700)"/>
    <property type="match status" value="1"/>
</dbReference>
<protein>
    <submittedName>
        <fullName evidence="3">Uncharacterized protein</fullName>
    </submittedName>
</protein>
<dbReference type="InterPro" id="IPR036514">
    <property type="entry name" value="SGNH_hydro_sf"/>
</dbReference>
<feature type="chain" id="PRO_5024394166" evidence="2">
    <location>
        <begin position="22"/>
        <end position="376"/>
    </location>
</feature>
<dbReference type="Gene3D" id="3.40.50.1110">
    <property type="entry name" value="SGNH hydrolase"/>
    <property type="match status" value="1"/>
</dbReference>
<feature type="signal peptide" evidence="2">
    <location>
        <begin position="1"/>
        <end position="21"/>
    </location>
</feature>
<proteinExistence type="predicted"/>
<dbReference type="EMBL" id="VXIT01000008">
    <property type="protein sequence ID" value="KAA6410814.1"/>
    <property type="molecule type" value="Genomic_DNA"/>
</dbReference>
<dbReference type="AlphaFoldDB" id="A0A5M8PPG0"/>
<evidence type="ECO:0000256" key="1">
    <source>
        <dbReference type="ARBA" id="ARBA00022801"/>
    </source>
</evidence>
<dbReference type="GO" id="GO:0016788">
    <property type="term" value="F:hydrolase activity, acting on ester bonds"/>
    <property type="evidence" value="ECO:0007669"/>
    <property type="project" value="InterPro"/>
</dbReference>
<name>A0A5M8PPG0_9LECA</name>